<protein>
    <recommendedName>
        <fullName evidence="6">Strictosidine synthase conserved region domain-containing protein</fullName>
    </recommendedName>
</protein>
<dbReference type="Proteomes" id="UP000886520">
    <property type="component" value="Chromosome 7"/>
</dbReference>
<accession>A0A9D4V0L8</accession>
<dbReference type="PANTHER" id="PTHR10426">
    <property type="entry name" value="STRICTOSIDINE SYNTHASE-RELATED"/>
    <property type="match status" value="1"/>
</dbReference>
<dbReference type="FunFam" id="2.120.10.30:FF:000032">
    <property type="entry name" value="Protein STRICTOSIDINE SYNTHASE-LIKE 13"/>
    <property type="match status" value="1"/>
</dbReference>
<evidence type="ECO:0000256" key="2">
    <source>
        <dbReference type="ARBA" id="ARBA00009191"/>
    </source>
</evidence>
<evidence type="ECO:0000313" key="7">
    <source>
        <dbReference type="EMBL" id="KAI5077240.1"/>
    </source>
</evidence>
<dbReference type="EMBL" id="JABFUD020000007">
    <property type="protein sequence ID" value="KAI5077240.1"/>
    <property type="molecule type" value="Genomic_DNA"/>
</dbReference>
<dbReference type="InterPro" id="IPR018119">
    <property type="entry name" value="Strictosidine_synth_cons-reg"/>
</dbReference>
<gene>
    <name evidence="7" type="ORF">GOP47_0007064</name>
</gene>
<dbReference type="GO" id="GO:0016787">
    <property type="term" value="F:hydrolase activity"/>
    <property type="evidence" value="ECO:0007669"/>
    <property type="project" value="TreeGrafter"/>
</dbReference>
<dbReference type="InterPro" id="IPR011042">
    <property type="entry name" value="6-blade_b-propeller_TolB-like"/>
</dbReference>
<dbReference type="Pfam" id="PF03088">
    <property type="entry name" value="Str_synth"/>
    <property type="match status" value="1"/>
</dbReference>
<dbReference type="Gene3D" id="2.120.10.30">
    <property type="entry name" value="TolB, C-terminal domain"/>
    <property type="match status" value="1"/>
</dbReference>
<dbReference type="OrthoDB" id="5307922at2759"/>
<keyword evidence="5" id="KW-0325">Glycoprotein</keyword>
<dbReference type="Pfam" id="PF20067">
    <property type="entry name" value="SSL_N"/>
    <property type="match status" value="1"/>
</dbReference>
<dbReference type="SUPFAM" id="SSF63829">
    <property type="entry name" value="Calcium-dependent phosphotriesterase"/>
    <property type="match status" value="1"/>
</dbReference>
<evidence type="ECO:0000259" key="6">
    <source>
        <dbReference type="Pfam" id="PF03088"/>
    </source>
</evidence>
<evidence type="ECO:0000256" key="1">
    <source>
        <dbReference type="ARBA" id="ARBA00004116"/>
    </source>
</evidence>
<evidence type="ECO:0000256" key="5">
    <source>
        <dbReference type="ARBA" id="ARBA00023180"/>
    </source>
</evidence>
<evidence type="ECO:0000256" key="3">
    <source>
        <dbReference type="ARBA" id="ARBA00022554"/>
    </source>
</evidence>
<evidence type="ECO:0000256" key="4">
    <source>
        <dbReference type="ARBA" id="ARBA00022729"/>
    </source>
</evidence>
<keyword evidence="4" id="KW-0732">Signal</keyword>
<sequence>MWSEFLSTLFFPCELHAHLPVVDSIIKVIEDPVPFNVHERDTSLKGTHGGVMMMESSSSRQRWLLAFIAALAMWVAADPLGMGPLGDFAHHYRPMTHPLASYHEVMSSWPRDPASRLQTAIIHSQGPHIHGPESLIFDTHGFGPYAGLADGRVVRYSSSNSSWDLFAVPSPRWNTSCLTSPSNSSTRAERTEYEERCGRPLGLRFNKANDNLYFADAYYGLLVVGPEGGVATVLTQQAGTPTQPIKFANDLDIHSNGSIFFTDSSTRHNRLDHQRILLETENTGKLLRYDPSTSETSVILTGLNFPNGVQLSEDESFLLLTETTNCRVLKYWLEGPKKGSLEVFANLPGFPDNVRMNAKGQYWVAIDCCRTRLQEIFSTRLWLRHAFFKLPVPIRWLYKIVGMRMYTVITLFDHQGNIIDSLEDYEGRAVKLVSEVQQKDNTLWIGSVYHKQVATFHYENWA</sequence>
<dbReference type="GO" id="GO:0012505">
    <property type="term" value="C:endomembrane system"/>
    <property type="evidence" value="ECO:0007669"/>
    <property type="project" value="TreeGrafter"/>
</dbReference>
<dbReference type="AlphaFoldDB" id="A0A9D4V0L8"/>
<evidence type="ECO:0000313" key="8">
    <source>
        <dbReference type="Proteomes" id="UP000886520"/>
    </source>
</evidence>
<keyword evidence="3" id="KW-0926">Vacuole</keyword>
<proteinExistence type="inferred from homology"/>
<comment type="similarity">
    <text evidence="2">Belongs to the strictosidine synthase family.</text>
</comment>
<dbReference type="GO" id="GO:0005773">
    <property type="term" value="C:vacuole"/>
    <property type="evidence" value="ECO:0007669"/>
    <property type="project" value="UniProtKB-SubCell"/>
</dbReference>
<comment type="subcellular location">
    <subcellularLocation>
        <location evidence="1">Vacuole</location>
    </subcellularLocation>
</comment>
<name>A0A9D4V0L8_ADICA</name>
<comment type="caution">
    <text evidence="7">The sequence shown here is derived from an EMBL/GenBank/DDBJ whole genome shotgun (WGS) entry which is preliminary data.</text>
</comment>
<keyword evidence="8" id="KW-1185">Reference proteome</keyword>
<dbReference type="PANTHER" id="PTHR10426:SF21">
    <property type="entry name" value="PROTEIN STRICTOSIDINE SYNTHASE-LIKE 13"/>
    <property type="match status" value="1"/>
</dbReference>
<reference evidence="7" key="1">
    <citation type="submission" date="2021-01" db="EMBL/GenBank/DDBJ databases">
        <title>Adiantum capillus-veneris genome.</title>
        <authorList>
            <person name="Fang Y."/>
            <person name="Liao Q."/>
        </authorList>
    </citation>
    <scope>NUCLEOTIDE SEQUENCE</scope>
    <source>
        <strain evidence="7">H3</strain>
        <tissue evidence="7">Leaf</tissue>
    </source>
</reference>
<organism evidence="7 8">
    <name type="scientific">Adiantum capillus-veneris</name>
    <name type="common">Maidenhair fern</name>
    <dbReference type="NCBI Taxonomy" id="13818"/>
    <lineage>
        <taxon>Eukaryota</taxon>
        <taxon>Viridiplantae</taxon>
        <taxon>Streptophyta</taxon>
        <taxon>Embryophyta</taxon>
        <taxon>Tracheophyta</taxon>
        <taxon>Polypodiopsida</taxon>
        <taxon>Polypodiidae</taxon>
        <taxon>Polypodiales</taxon>
        <taxon>Pteridineae</taxon>
        <taxon>Pteridaceae</taxon>
        <taxon>Vittarioideae</taxon>
        <taxon>Adiantum</taxon>
    </lineage>
</organism>
<feature type="domain" description="Strictosidine synthase conserved region" evidence="6">
    <location>
        <begin position="249"/>
        <end position="335"/>
    </location>
</feature>